<evidence type="ECO:0000313" key="3">
    <source>
        <dbReference type="Proteomes" id="UP001602245"/>
    </source>
</evidence>
<dbReference type="RefSeq" id="WP_020518393.1">
    <property type="nucleotide sequence ID" value="NZ_JBIAZU010000002.1"/>
</dbReference>
<dbReference type="EMBL" id="JBIAZU010000002">
    <property type="protein sequence ID" value="MFF5289543.1"/>
    <property type="molecule type" value="Genomic_DNA"/>
</dbReference>
<accession>A0ABW6W8B2</accession>
<keyword evidence="3" id="KW-1185">Reference proteome</keyword>
<name>A0ABW6W8B2_9ACTN</name>
<dbReference type="Proteomes" id="UP001602245">
    <property type="component" value="Unassembled WGS sequence"/>
</dbReference>
<comment type="caution">
    <text evidence="2">The sequence shown here is derived from an EMBL/GenBank/DDBJ whole genome shotgun (WGS) entry which is preliminary data.</text>
</comment>
<sequence length="61" mass="6667">MTPNHNHATLFVAPPATRGTEAAGRPRSTVDDGAEAMRRLRDPFAVRSLINPRRAGERTAE</sequence>
<evidence type="ECO:0000313" key="2">
    <source>
        <dbReference type="EMBL" id="MFF5289543.1"/>
    </source>
</evidence>
<proteinExistence type="predicted"/>
<evidence type="ECO:0000256" key="1">
    <source>
        <dbReference type="SAM" id="MobiDB-lite"/>
    </source>
</evidence>
<reference evidence="2 3" key="1">
    <citation type="submission" date="2024-10" db="EMBL/GenBank/DDBJ databases">
        <title>The Natural Products Discovery Center: Release of the First 8490 Sequenced Strains for Exploring Actinobacteria Biosynthetic Diversity.</title>
        <authorList>
            <person name="Kalkreuter E."/>
            <person name="Kautsar S.A."/>
            <person name="Yang D."/>
            <person name="Bader C.D."/>
            <person name="Teijaro C.N."/>
            <person name="Fluegel L."/>
            <person name="Davis C.M."/>
            <person name="Simpson J.R."/>
            <person name="Lauterbach L."/>
            <person name="Steele A.D."/>
            <person name="Gui C."/>
            <person name="Meng S."/>
            <person name="Li G."/>
            <person name="Viehrig K."/>
            <person name="Ye F."/>
            <person name="Su P."/>
            <person name="Kiefer A.F."/>
            <person name="Nichols A."/>
            <person name="Cepeda A.J."/>
            <person name="Yan W."/>
            <person name="Fan B."/>
            <person name="Jiang Y."/>
            <person name="Adhikari A."/>
            <person name="Zheng C.-J."/>
            <person name="Schuster L."/>
            <person name="Cowan T.M."/>
            <person name="Smanski M.J."/>
            <person name="Chevrette M.G."/>
            <person name="De Carvalho L.P.S."/>
            <person name="Shen B."/>
        </authorList>
    </citation>
    <scope>NUCLEOTIDE SEQUENCE [LARGE SCALE GENOMIC DNA]</scope>
    <source>
        <strain evidence="2 3">NPDC000087</strain>
    </source>
</reference>
<gene>
    <name evidence="2" type="ORF">ACFY35_08900</name>
</gene>
<organism evidence="2 3">
    <name type="scientific">Paractinoplanes globisporus</name>
    <dbReference type="NCBI Taxonomy" id="113565"/>
    <lineage>
        <taxon>Bacteria</taxon>
        <taxon>Bacillati</taxon>
        <taxon>Actinomycetota</taxon>
        <taxon>Actinomycetes</taxon>
        <taxon>Micromonosporales</taxon>
        <taxon>Micromonosporaceae</taxon>
        <taxon>Paractinoplanes</taxon>
    </lineage>
</organism>
<protein>
    <submittedName>
        <fullName evidence="2">Uncharacterized protein</fullName>
    </submittedName>
</protein>
<feature type="region of interest" description="Disordered" evidence="1">
    <location>
        <begin position="1"/>
        <end position="41"/>
    </location>
</feature>